<evidence type="ECO:0000256" key="1">
    <source>
        <dbReference type="ARBA" id="ARBA00004604"/>
    </source>
</evidence>
<dbReference type="AlphaFoldDB" id="A0A1L9SKW9"/>
<evidence type="ECO:0000256" key="6">
    <source>
        <dbReference type="ARBA" id="ARBA00023015"/>
    </source>
</evidence>
<dbReference type="EMBL" id="KV878340">
    <property type="protein sequence ID" value="OJJ47724.1"/>
    <property type="molecule type" value="Genomic_DNA"/>
</dbReference>
<keyword evidence="7" id="KW-0238">DNA-binding</keyword>
<keyword evidence="9" id="KW-0539">Nucleus</keyword>
<keyword evidence="3" id="KW-0479">Metal-binding</keyword>
<protein>
    <submittedName>
        <fullName evidence="14">Uncharacterized protein</fullName>
    </submittedName>
</protein>
<gene>
    <name evidence="14" type="ORF">ASPZODRAFT_151179</name>
</gene>
<dbReference type="InterPro" id="IPR033599">
    <property type="entry name" value="TAF1B/Rrn7"/>
</dbReference>
<keyword evidence="8" id="KW-0804">Transcription</keyword>
<dbReference type="PANTHER" id="PTHR31576:SF2">
    <property type="entry name" value="TATA BOX-BINDING PROTEIN-ASSOCIATED FACTOR RNA POLYMERASE I SUBUNIT B"/>
    <property type="match status" value="1"/>
</dbReference>
<sequence length="541" mass="62139">MEYVTRGVCGQEGCRERRYYLDSGLWFCRRGHQQEGQQVEEDPEDFGTQGKTNRLKKAVVEKGQRTYQGRQAYTLFLQVYQLILWKQCYALVNDHGFPAQLEDVVRGLWALRLETFSQKINGIGEGDEEPELFSSQPTGLDENDETSKPASRQLEWPRLIDSVALCYLGCLLLRLPVFVGDLHRMVIRGEIPFIRIIKSIPREMRDKLPQTYISLLETKSIPKAENLHKASLELAIRYSREFGVTFPALNSPLILLPYIKRLALPVEIYPAVKRLQDLVGYNYSFPKSIKGKRQHVHIPEIQLIALLVISTKLLFPFDDVKRYPHSLKEPASQVIDWDLWAQAQRQFDNIETAGGRIGKGNEIRVREKDVLGMTSSQLDEYMDWYESSWVDLSKAPNPLSDMFPSGRVGLESQQDTPSPDINVEQALATKLQAVMGQLKMRRVISDESASYLENDVSRPGSFYQRYRTGSDLPEKARPFFETAANLAGITLHTLIRAVFQTELKMAQWQDTKRRVEYHEELSDMDFSMDTSDEEMVRAENA</sequence>
<keyword evidence="5" id="KW-0862">Zinc</keyword>
<comment type="similarity">
    <text evidence="2">Belongs to the RRN7/TAF1B family.</text>
</comment>
<accession>A0A1L9SKW9</accession>
<feature type="domain" description="RRN7-type" evidence="11">
    <location>
        <begin position="5"/>
        <end position="36"/>
    </location>
</feature>
<dbReference type="STRING" id="1073090.A0A1L9SKW9"/>
<evidence type="ECO:0000313" key="14">
    <source>
        <dbReference type="EMBL" id="OJJ47724.1"/>
    </source>
</evidence>
<evidence type="ECO:0000256" key="3">
    <source>
        <dbReference type="ARBA" id="ARBA00022723"/>
    </source>
</evidence>
<feature type="region of interest" description="Disordered" evidence="10">
    <location>
        <begin position="122"/>
        <end position="149"/>
    </location>
</feature>
<reference evidence="15" key="1">
    <citation type="journal article" date="2017" name="Genome Biol.">
        <title>Comparative genomics reveals high biological diversity and specific adaptations in the industrially and medically important fungal genus Aspergillus.</title>
        <authorList>
            <person name="de Vries R.P."/>
            <person name="Riley R."/>
            <person name="Wiebenga A."/>
            <person name="Aguilar-Osorio G."/>
            <person name="Amillis S."/>
            <person name="Uchima C.A."/>
            <person name="Anderluh G."/>
            <person name="Asadollahi M."/>
            <person name="Askin M."/>
            <person name="Barry K."/>
            <person name="Battaglia E."/>
            <person name="Bayram O."/>
            <person name="Benocci T."/>
            <person name="Braus-Stromeyer S.A."/>
            <person name="Caldana C."/>
            <person name="Canovas D."/>
            <person name="Cerqueira G.C."/>
            <person name="Chen F."/>
            <person name="Chen W."/>
            <person name="Choi C."/>
            <person name="Clum A."/>
            <person name="Dos Santos R.A."/>
            <person name="Damasio A.R."/>
            <person name="Diallinas G."/>
            <person name="Emri T."/>
            <person name="Fekete E."/>
            <person name="Flipphi M."/>
            <person name="Freyberg S."/>
            <person name="Gallo A."/>
            <person name="Gournas C."/>
            <person name="Habgood R."/>
            <person name="Hainaut M."/>
            <person name="Harispe M.L."/>
            <person name="Henrissat B."/>
            <person name="Hilden K.S."/>
            <person name="Hope R."/>
            <person name="Hossain A."/>
            <person name="Karabika E."/>
            <person name="Karaffa L."/>
            <person name="Karanyi Z."/>
            <person name="Krasevec N."/>
            <person name="Kuo A."/>
            <person name="Kusch H."/>
            <person name="LaButti K."/>
            <person name="Lagendijk E.L."/>
            <person name="Lapidus A."/>
            <person name="Levasseur A."/>
            <person name="Lindquist E."/>
            <person name="Lipzen A."/>
            <person name="Logrieco A.F."/>
            <person name="MacCabe A."/>
            <person name="Maekelae M.R."/>
            <person name="Malavazi I."/>
            <person name="Melin P."/>
            <person name="Meyer V."/>
            <person name="Mielnichuk N."/>
            <person name="Miskei M."/>
            <person name="Molnar A.P."/>
            <person name="Mule G."/>
            <person name="Ngan C.Y."/>
            <person name="Orejas M."/>
            <person name="Orosz E."/>
            <person name="Ouedraogo J.P."/>
            <person name="Overkamp K.M."/>
            <person name="Park H.-S."/>
            <person name="Perrone G."/>
            <person name="Piumi F."/>
            <person name="Punt P.J."/>
            <person name="Ram A.F."/>
            <person name="Ramon A."/>
            <person name="Rauscher S."/>
            <person name="Record E."/>
            <person name="Riano-Pachon D.M."/>
            <person name="Robert V."/>
            <person name="Roehrig J."/>
            <person name="Ruller R."/>
            <person name="Salamov A."/>
            <person name="Salih N.S."/>
            <person name="Samson R.A."/>
            <person name="Sandor E."/>
            <person name="Sanguinetti M."/>
            <person name="Schuetze T."/>
            <person name="Sepcic K."/>
            <person name="Shelest E."/>
            <person name="Sherlock G."/>
            <person name="Sophianopoulou V."/>
            <person name="Squina F.M."/>
            <person name="Sun H."/>
            <person name="Susca A."/>
            <person name="Todd R.B."/>
            <person name="Tsang A."/>
            <person name="Unkles S.E."/>
            <person name="van de Wiele N."/>
            <person name="van Rossen-Uffink D."/>
            <person name="Oliveira J.V."/>
            <person name="Vesth T.C."/>
            <person name="Visser J."/>
            <person name="Yu J.-H."/>
            <person name="Zhou M."/>
            <person name="Andersen M.R."/>
            <person name="Archer D.B."/>
            <person name="Baker S.E."/>
            <person name="Benoit I."/>
            <person name="Brakhage A.A."/>
            <person name="Braus G.H."/>
            <person name="Fischer R."/>
            <person name="Frisvad J.C."/>
            <person name="Goldman G.H."/>
            <person name="Houbraken J."/>
            <person name="Oakley B."/>
            <person name="Pocsi I."/>
            <person name="Scazzocchio C."/>
            <person name="Seiboth B."/>
            <person name="vanKuyk P.A."/>
            <person name="Wortman J."/>
            <person name="Dyer P.S."/>
            <person name="Grigoriev I.V."/>
        </authorList>
    </citation>
    <scope>NUCLEOTIDE SEQUENCE [LARGE SCALE GENOMIC DNA]</scope>
    <source>
        <strain evidence="15">CBS 506.65</strain>
    </source>
</reference>
<organism evidence="14 15">
    <name type="scientific">Penicilliopsis zonata CBS 506.65</name>
    <dbReference type="NCBI Taxonomy" id="1073090"/>
    <lineage>
        <taxon>Eukaryota</taxon>
        <taxon>Fungi</taxon>
        <taxon>Dikarya</taxon>
        <taxon>Ascomycota</taxon>
        <taxon>Pezizomycotina</taxon>
        <taxon>Eurotiomycetes</taxon>
        <taxon>Eurotiomycetidae</taxon>
        <taxon>Eurotiales</taxon>
        <taxon>Aspergillaceae</taxon>
        <taxon>Penicilliopsis</taxon>
    </lineage>
</organism>
<dbReference type="GO" id="GO:0042790">
    <property type="term" value="P:nucleolar large rRNA transcription by RNA polymerase I"/>
    <property type="evidence" value="ECO:0007669"/>
    <property type="project" value="TreeGrafter"/>
</dbReference>
<dbReference type="GeneID" id="34612174"/>
<evidence type="ECO:0000256" key="10">
    <source>
        <dbReference type="SAM" id="MobiDB-lite"/>
    </source>
</evidence>
<dbReference type="VEuPathDB" id="FungiDB:ASPZODRAFT_151179"/>
<feature type="domain" description="Rrn7/TAF1B C-terminal cyclin" evidence="13">
    <location>
        <begin position="220"/>
        <end position="389"/>
    </location>
</feature>
<feature type="domain" description="Rrn7/TAF1B N-terminal cyclin" evidence="12">
    <location>
        <begin position="80"/>
        <end position="202"/>
    </location>
</feature>
<evidence type="ECO:0000256" key="7">
    <source>
        <dbReference type="ARBA" id="ARBA00023125"/>
    </source>
</evidence>
<dbReference type="Proteomes" id="UP000184188">
    <property type="component" value="Unassembled WGS sequence"/>
</dbReference>
<dbReference type="Pfam" id="PF11781">
    <property type="entry name" value="Zn_ribbon_RRN7"/>
    <property type="match status" value="1"/>
</dbReference>
<dbReference type="GO" id="GO:0070860">
    <property type="term" value="C:RNA polymerase I core factor complex"/>
    <property type="evidence" value="ECO:0007669"/>
    <property type="project" value="InterPro"/>
</dbReference>
<evidence type="ECO:0000313" key="15">
    <source>
        <dbReference type="Proteomes" id="UP000184188"/>
    </source>
</evidence>
<evidence type="ECO:0000256" key="2">
    <source>
        <dbReference type="ARBA" id="ARBA00006899"/>
    </source>
</evidence>
<evidence type="ECO:0000256" key="5">
    <source>
        <dbReference type="ARBA" id="ARBA00022833"/>
    </source>
</evidence>
<dbReference type="Pfam" id="PF20644">
    <property type="entry name" value="Rrn7_cyclin_N"/>
    <property type="match status" value="1"/>
</dbReference>
<evidence type="ECO:0000256" key="4">
    <source>
        <dbReference type="ARBA" id="ARBA00022771"/>
    </source>
</evidence>
<evidence type="ECO:0000259" key="12">
    <source>
        <dbReference type="Pfam" id="PF20644"/>
    </source>
</evidence>
<keyword evidence="4" id="KW-0863">Zinc-finger</keyword>
<name>A0A1L9SKW9_9EURO</name>
<keyword evidence="6" id="KW-0805">Transcription regulation</keyword>
<dbReference type="PANTHER" id="PTHR31576">
    <property type="entry name" value="TATA BOX-BINDING PROTEIN-ASSOCIATED FACTOR RNA POLYMERASE I SUBUNIT B"/>
    <property type="match status" value="1"/>
</dbReference>
<keyword evidence="15" id="KW-1185">Reference proteome</keyword>
<dbReference type="GO" id="GO:0008270">
    <property type="term" value="F:zinc ion binding"/>
    <property type="evidence" value="ECO:0007669"/>
    <property type="project" value="UniProtKB-KW"/>
</dbReference>
<dbReference type="Pfam" id="PF20645">
    <property type="entry name" value="Rrn7_cyclin_C"/>
    <property type="match status" value="1"/>
</dbReference>
<dbReference type="RefSeq" id="XP_022582234.1">
    <property type="nucleotide sequence ID" value="XM_022725709.1"/>
</dbReference>
<dbReference type="OrthoDB" id="428577at2759"/>
<evidence type="ECO:0000256" key="8">
    <source>
        <dbReference type="ARBA" id="ARBA00023163"/>
    </source>
</evidence>
<dbReference type="InterPro" id="IPR048540">
    <property type="entry name" value="Rrn7_cyclin_N"/>
</dbReference>
<comment type="subcellular location">
    <subcellularLocation>
        <location evidence="1">Nucleus</location>
        <location evidence="1">Nucleolus</location>
    </subcellularLocation>
</comment>
<dbReference type="GO" id="GO:0001164">
    <property type="term" value="F:RNA polymerase I core promoter sequence-specific DNA binding"/>
    <property type="evidence" value="ECO:0007669"/>
    <property type="project" value="InterPro"/>
</dbReference>
<dbReference type="InterPro" id="IPR048538">
    <property type="entry name" value="Rrn7_cyclin_C"/>
</dbReference>
<dbReference type="InterPro" id="IPR021752">
    <property type="entry name" value="TF_Rrn7_Zf"/>
</dbReference>
<evidence type="ECO:0000256" key="9">
    <source>
        <dbReference type="ARBA" id="ARBA00023242"/>
    </source>
</evidence>
<evidence type="ECO:0000259" key="11">
    <source>
        <dbReference type="Pfam" id="PF11781"/>
    </source>
</evidence>
<evidence type="ECO:0000259" key="13">
    <source>
        <dbReference type="Pfam" id="PF20645"/>
    </source>
</evidence>
<proteinExistence type="inferred from homology"/>